<dbReference type="Proteomes" id="UP001367676">
    <property type="component" value="Unassembled WGS sequence"/>
</dbReference>
<gene>
    <name evidence="1" type="ORF">V9T40_013606</name>
</gene>
<sequence>MCRIHKWEAVLVFEEEEGGLCGIFAVLIHACSCFTRKRTSAPSNLLEVTIEDRRQVKPSIRFGRKECRCSVTCLFPVPDSAMESQFFGLFDLVAVVRMSDEFIKLYYRL</sequence>
<accession>A0AAN9Y2S2</accession>
<reference evidence="1 2" key="1">
    <citation type="submission" date="2024-03" db="EMBL/GenBank/DDBJ databases">
        <title>Adaptation during the transition from Ophiocordyceps entomopathogen to insect associate is accompanied by gene loss and intensified selection.</title>
        <authorList>
            <person name="Ward C.M."/>
            <person name="Onetto C.A."/>
            <person name="Borneman A.R."/>
        </authorList>
    </citation>
    <scope>NUCLEOTIDE SEQUENCE [LARGE SCALE GENOMIC DNA]</scope>
    <source>
        <strain evidence="1">AWRI1</strain>
        <tissue evidence="1">Single Adult Female</tissue>
    </source>
</reference>
<keyword evidence="2" id="KW-1185">Reference proteome</keyword>
<protein>
    <submittedName>
        <fullName evidence="1">Uncharacterized protein</fullName>
    </submittedName>
</protein>
<dbReference type="AlphaFoldDB" id="A0AAN9Y2S2"/>
<comment type="caution">
    <text evidence="1">The sequence shown here is derived from an EMBL/GenBank/DDBJ whole genome shotgun (WGS) entry which is preliminary data.</text>
</comment>
<dbReference type="EMBL" id="JBBCAQ010000033">
    <property type="protein sequence ID" value="KAK7582161.1"/>
    <property type="molecule type" value="Genomic_DNA"/>
</dbReference>
<organism evidence="1 2">
    <name type="scientific">Parthenolecanium corni</name>
    <dbReference type="NCBI Taxonomy" id="536013"/>
    <lineage>
        <taxon>Eukaryota</taxon>
        <taxon>Metazoa</taxon>
        <taxon>Ecdysozoa</taxon>
        <taxon>Arthropoda</taxon>
        <taxon>Hexapoda</taxon>
        <taxon>Insecta</taxon>
        <taxon>Pterygota</taxon>
        <taxon>Neoptera</taxon>
        <taxon>Paraneoptera</taxon>
        <taxon>Hemiptera</taxon>
        <taxon>Sternorrhyncha</taxon>
        <taxon>Coccoidea</taxon>
        <taxon>Coccidae</taxon>
        <taxon>Parthenolecanium</taxon>
    </lineage>
</organism>
<proteinExistence type="predicted"/>
<name>A0AAN9Y2S2_9HEMI</name>
<evidence type="ECO:0000313" key="1">
    <source>
        <dbReference type="EMBL" id="KAK7582161.1"/>
    </source>
</evidence>
<evidence type="ECO:0000313" key="2">
    <source>
        <dbReference type="Proteomes" id="UP001367676"/>
    </source>
</evidence>